<name>A0A7C3V524_9BACT</name>
<organism evidence="8">
    <name type="scientific">Desulfobacca acetoxidans</name>
    <dbReference type="NCBI Taxonomy" id="60893"/>
    <lineage>
        <taxon>Bacteria</taxon>
        <taxon>Pseudomonadati</taxon>
        <taxon>Thermodesulfobacteriota</taxon>
        <taxon>Desulfobaccia</taxon>
        <taxon>Desulfobaccales</taxon>
        <taxon>Desulfobaccaceae</taxon>
        <taxon>Desulfobacca</taxon>
    </lineage>
</organism>
<feature type="domain" description="ABC transporter" evidence="7">
    <location>
        <begin position="129"/>
        <end position="365"/>
    </location>
</feature>
<dbReference type="InterPro" id="IPR003439">
    <property type="entry name" value="ABC_transporter-like_ATP-bd"/>
</dbReference>
<keyword evidence="1" id="KW-0813">Transport</keyword>
<evidence type="ECO:0000256" key="1">
    <source>
        <dbReference type="ARBA" id="ARBA00022448"/>
    </source>
</evidence>
<dbReference type="InterPro" id="IPR027417">
    <property type="entry name" value="P-loop_NTPase"/>
</dbReference>
<dbReference type="EMBL" id="DTMF01000176">
    <property type="protein sequence ID" value="HGF34114.1"/>
    <property type="molecule type" value="Genomic_DNA"/>
</dbReference>
<evidence type="ECO:0000259" key="7">
    <source>
        <dbReference type="PROSITE" id="PS50893"/>
    </source>
</evidence>
<dbReference type="GO" id="GO:0016887">
    <property type="term" value="F:ATP hydrolysis activity"/>
    <property type="evidence" value="ECO:0007669"/>
    <property type="project" value="InterPro"/>
</dbReference>
<sequence length="381" mass="41501">MAGALAPQCPITGGNRSPEPGHGGRQGAGTFPPGSGPGCGRRGLSDRHHRLGGPHDSSHCAHVGGPGPPPGNPFVHDVGGSFPDVFRYLGPRLRGGRDPGGHHHHRLRRPFLRLSVEAWRTGVLETVTVAVEGLSIRLNGQQVLDRVGFTARAGVVTVLLGPNGSGKTTLFFCLSGLLKSCQGSIFLDGRPLRHLSRRELARLVATVPQEHHPAFPYTVRDMILLGRLPRVEFWSQPKAWDHEVVENILELLHLRPFRDKPYTRLSGGERQLVLIGRCLAQEPRILLLDEPTSHLDISNQAIVLNLIRNLARQKNLTVLLTLHDPNLALLFADEAVLLAKGRVAAQGPPAEVITPDTIGQLYGLKMGLMTNGTRRLLYPQL</sequence>
<evidence type="ECO:0000256" key="3">
    <source>
        <dbReference type="ARBA" id="ARBA00022840"/>
    </source>
</evidence>
<reference evidence="8" key="1">
    <citation type="journal article" date="2020" name="mSystems">
        <title>Genome- and Community-Level Interaction Insights into Carbon Utilization and Element Cycling Functions of Hydrothermarchaeota in Hydrothermal Sediment.</title>
        <authorList>
            <person name="Zhou Z."/>
            <person name="Liu Y."/>
            <person name="Xu W."/>
            <person name="Pan J."/>
            <person name="Luo Z.H."/>
            <person name="Li M."/>
        </authorList>
    </citation>
    <scope>NUCLEOTIDE SEQUENCE [LARGE SCALE GENOMIC DNA]</scope>
    <source>
        <strain evidence="8">SpSt-897</strain>
    </source>
</reference>
<dbReference type="PROSITE" id="PS50893">
    <property type="entry name" value="ABC_TRANSPORTER_2"/>
    <property type="match status" value="1"/>
</dbReference>
<accession>A0A7C3V524</accession>
<comment type="caution">
    <text evidence="8">The sequence shown here is derived from an EMBL/GenBank/DDBJ whole genome shotgun (WGS) entry which is preliminary data.</text>
</comment>
<dbReference type="Gene3D" id="3.40.50.300">
    <property type="entry name" value="P-loop containing nucleotide triphosphate hydrolases"/>
    <property type="match status" value="1"/>
</dbReference>
<dbReference type="PANTHER" id="PTHR42794">
    <property type="entry name" value="HEMIN IMPORT ATP-BINDING PROTEIN HMUV"/>
    <property type="match status" value="1"/>
</dbReference>
<keyword evidence="3 8" id="KW-0067">ATP-binding</keyword>
<dbReference type="GO" id="GO:0005524">
    <property type="term" value="F:ATP binding"/>
    <property type="evidence" value="ECO:0007669"/>
    <property type="project" value="UniProtKB-KW"/>
</dbReference>
<evidence type="ECO:0000256" key="4">
    <source>
        <dbReference type="ARBA" id="ARBA00022967"/>
    </source>
</evidence>
<evidence type="ECO:0000256" key="5">
    <source>
        <dbReference type="ARBA" id="ARBA00037066"/>
    </source>
</evidence>
<dbReference type="SUPFAM" id="SSF52540">
    <property type="entry name" value="P-loop containing nucleoside triphosphate hydrolases"/>
    <property type="match status" value="1"/>
</dbReference>
<dbReference type="SMART" id="SM00382">
    <property type="entry name" value="AAA"/>
    <property type="match status" value="1"/>
</dbReference>
<gene>
    <name evidence="8" type="ORF">ENW96_06950</name>
</gene>
<comment type="function">
    <text evidence="5">Part of the ABC transporter complex HmuTUV involved in hemin import. Responsible for energy coupling to the transport system.</text>
</comment>
<protein>
    <submittedName>
        <fullName evidence="8">ABC transporter ATP-binding protein</fullName>
    </submittedName>
</protein>
<dbReference type="AlphaFoldDB" id="A0A7C3V524"/>
<dbReference type="CDD" id="cd03214">
    <property type="entry name" value="ABC_Iron-Siderophores_B12_Hemin"/>
    <property type="match status" value="1"/>
</dbReference>
<proteinExistence type="predicted"/>
<dbReference type="InterPro" id="IPR003593">
    <property type="entry name" value="AAA+_ATPase"/>
</dbReference>
<evidence type="ECO:0000313" key="8">
    <source>
        <dbReference type="EMBL" id="HGF34114.1"/>
    </source>
</evidence>
<dbReference type="InterPro" id="IPR017871">
    <property type="entry name" value="ABC_transporter-like_CS"/>
</dbReference>
<dbReference type="FunFam" id="3.40.50.300:FF:000134">
    <property type="entry name" value="Iron-enterobactin ABC transporter ATP-binding protein"/>
    <property type="match status" value="1"/>
</dbReference>
<evidence type="ECO:0000256" key="2">
    <source>
        <dbReference type="ARBA" id="ARBA00022741"/>
    </source>
</evidence>
<keyword evidence="4" id="KW-1278">Translocase</keyword>
<keyword evidence="2" id="KW-0547">Nucleotide-binding</keyword>
<dbReference type="PROSITE" id="PS00211">
    <property type="entry name" value="ABC_TRANSPORTER_1"/>
    <property type="match status" value="1"/>
</dbReference>
<evidence type="ECO:0000256" key="6">
    <source>
        <dbReference type="SAM" id="MobiDB-lite"/>
    </source>
</evidence>
<dbReference type="Pfam" id="PF00005">
    <property type="entry name" value="ABC_tran"/>
    <property type="match status" value="1"/>
</dbReference>
<dbReference type="PANTHER" id="PTHR42794:SF1">
    <property type="entry name" value="HEMIN IMPORT ATP-BINDING PROTEIN HMUV"/>
    <property type="match status" value="1"/>
</dbReference>
<feature type="region of interest" description="Disordered" evidence="6">
    <location>
        <begin position="1"/>
        <end position="77"/>
    </location>
</feature>